<dbReference type="EMBL" id="CVRI01000064">
    <property type="protein sequence ID" value="CRL04984.1"/>
    <property type="molecule type" value="Genomic_DNA"/>
</dbReference>
<dbReference type="Proteomes" id="UP000183832">
    <property type="component" value="Unassembled WGS sequence"/>
</dbReference>
<accession>A0A1J1IY20</accession>
<keyword evidence="2" id="KW-1185">Reference proteome</keyword>
<organism evidence="1 2">
    <name type="scientific">Clunio marinus</name>
    <dbReference type="NCBI Taxonomy" id="568069"/>
    <lineage>
        <taxon>Eukaryota</taxon>
        <taxon>Metazoa</taxon>
        <taxon>Ecdysozoa</taxon>
        <taxon>Arthropoda</taxon>
        <taxon>Hexapoda</taxon>
        <taxon>Insecta</taxon>
        <taxon>Pterygota</taxon>
        <taxon>Neoptera</taxon>
        <taxon>Endopterygota</taxon>
        <taxon>Diptera</taxon>
        <taxon>Nematocera</taxon>
        <taxon>Chironomoidea</taxon>
        <taxon>Chironomidae</taxon>
        <taxon>Clunio</taxon>
    </lineage>
</organism>
<dbReference type="AlphaFoldDB" id="A0A1J1IY20"/>
<proteinExistence type="predicted"/>
<reference evidence="1 2" key="1">
    <citation type="submission" date="2015-04" db="EMBL/GenBank/DDBJ databases">
        <authorList>
            <person name="Syromyatnikov M.Y."/>
            <person name="Popov V.N."/>
        </authorList>
    </citation>
    <scope>NUCLEOTIDE SEQUENCE [LARGE SCALE GENOMIC DNA]</scope>
</reference>
<gene>
    <name evidence="1" type="ORF">CLUMA_CG018543</name>
</gene>
<name>A0A1J1IY20_9DIPT</name>
<sequence>MSSTDRNHIAMIHPHFAASSHQFQCLMLVENHIEQNERKFLHFFSSFSSSELFLTAADDVPSPTHTTFGQMRFNTHKPVSKLKTELLKFIAVEVFPWLRYEHMLRGSQKNV</sequence>
<protein>
    <submittedName>
        <fullName evidence="1">CLUMA_CG018543, isoform A</fullName>
    </submittedName>
</protein>
<evidence type="ECO:0000313" key="2">
    <source>
        <dbReference type="Proteomes" id="UP000183832"/>
    </source>
</evidence>
<evidence type="ECO:0000313" key="1">
    <source>
        <dbReference type="EMBL" id="CRL04984.1"/>
    </source>
</evidence>